<feature type="domain" description="K Homology" evidence="4">
    <location>
        <begin position="959"/>
        <end position="1044"/>
    </location>
</feature>
<dbReference type="CDD" id="cd22448">
    <property type="entry name" value="KH-I_ScSCP160_rpt3"/>
    <property type="match status" value="1"/>
</dbReference>
<feature type="domain" description="K Homology" evidence="4">
    <location>
        <begin position="632"/>
        <end position="715"/>
    </location>
</feature>
<feature type="compositionally biased region" description="Low complexity" evidence="3">
    <location>
        <begin position="197"/>
        <end position="211"/>
    </location>
</feature>
<gene>
    <name evidence="5" type="ORF">CY34DRAFT_22950</name>
</gene>
<dbReference type="EMBL" id="KN835187">
    <property type="protein sequence ID" value="KIK44596.1"/>
    <property type="molecule type" value="Genomic_DNA"/>
</dbReference>
<evidence type="ECO:0000259" key="4">
    <source>
        <dbReference type="SMART" id="SM00322"/>
    </source>
</evidence>
<feature type="region of interest" description="Disordered" evidence="3">
    <location>
        <begin position="1085"/>
        <end position="1107"/>
    </location>
</feature>
<keyword evidence="2" id="KW-0694">RNA-binding</keyword>
<keyword evidence="1" id="KW-0677">Repeat</keyword>
<feature type="domain" description="K Homology" evidence="4">
    <location>
        <begin position="1163"/>
        <end position="1229"/>
    </location>
</feature>
<feature type="compositionally biased region" description="Low complexity" evidence="3">
    <location>
        <begin position="49"/>
        <end position="61"/>
    </location>
</feature>
<keyword evidence="6" id="KW-1185">Reference proteome</keyword>
<dbReference type="PROSITE" id="PS50084">
    <property type="entry name" value="KH_TYPE_1"/>
    <property type="match status" value="8"/>
</dbReference>
<feature type="domain" description="K Homology" evidence="4">
    <location>
        <begin position="878"/>
        <end position="955"/>
    </location>
</feature>
<reference evidence="6" key="2">
    <citation type="submission" date="2015-01" db="EMBL/GenBank/DDBJ databases">
        <title>Evolutionary Origins and Diversification of the Mycorrhizal Mutualists.</title>
        <authorList>
            <consortium name="DOE Joint Genome Institute"/>
            <consortium name="Mycorrhizal Genomics Consortium"/>
            <person name="Kohler A."/>
            <person name="Kuo A."/>
            <person name="Nagy L.G."/>
            <person name="Floudas D."/>
            <person name="Copeland A."/>
            <person name="Barry K.W."/>
            <person name="Cichocki N."/>
            <person name="Veneault-Fourrey C."/>
            <person name="LaButti K."/>
            <person name="Lindquist E.A."/>
            <person name="Lipzen A."/>
            <person name="Lundell T."/>
            <person name="Morin E."/>
            <person name="Murat C."/>
            <person name="Riley R."/>
            <person name="Ohm R."/>
            <person name="Sun H."/>
            <person name="Tunlid A."/>
            <person name="Henrissat B."/>
            <person name="Grigoriev I.V."/>
            <person name="Hibbett D.S."/>
            <person name="Martin F."/>
        </authorList>
    </citation>
    <scope>NUCLEOTIDE SEQUENCE [LARGE SCALE GENOMIC DNA]</scope>
    <source>
        <strain evidence="6">UH-Slu-Lm8-n1</strain>
    </source>
</reference>
<evidence type="ECO:0000256" key="2">
    <source>
        <dbReference type="PROSITE-ProRule" id="PRU00117"/>
    </source>
</evidence>
<feature type="domain" description="K Homology" evidence="4">
    <location>
        <begin position="155"/>
        <end position="246"/>
    </location>
</feature>
<feature type="domain" description="K Homology" evidence="4">
    <location>
        <begin position="551"/>
        <end position="623"/>
    </location>
</feature>
<reference evidence="5 6" key="1">
    <citation type="submission" date="2014-04" db="EMBL/GenBank/DDBJ databases">
        <authorList>
            <consortium name="DOE Joint Genome Institute"/>
            <person name="Kuo A."/>
            <person name="Ruytinx J."/>
            <person name="Rineau F."/>
            <person name="Colpaert J."/>
            <person name="Kohler A."/>
            <person name="Nagy L.G."/>
            <person name="Floudas D."/>
            <person name="Copeland A."/>
            <person name="Barry K.W."/>
            <person name="Cichocki N."/>
            <person name="Veneault-Fourrey C."/>
            <person name="LaButti K."/>
            <person name="Lindquist E.A."/>
            <person name="Lipzen A."/>
            <person name="Lundell T."/>
            <person name="Morin E."/>
            <person name="Murat C."/>
            <person name="Sun H."/>
            <person name="Tunlid A."/>
            <person name="Henrissat B."/>
            <person name="Grigoriev I.V."/>
            <person name="Hibbett D.S."/>
            <person name="Martin F."/>
            <person name="Nordberg H.P."/>
            <person name="Cantor M.N."/>
            <person name="Hua S.X."/>
        </authorList>
    </citation>
    <scope>NUCLEOTIDE SEQUENCE [LARGE SCALE GENOMIC DNA]</scope>
    <source>
        <strain evidence="5 6">UH-Slu-Lm8-n1</strain>
    </source>
</reference>
<feature type="compositionally biased region" description="Basic residues" evidence="3">
    <location>
        <begin position="681"/>
        <end position="693"/>
    </location>
</feature>
<sequence length="1237" mass="133561">MQLTAAELQKRHELEGAPDPFPSLGETTTVKPKRVVQVPADADSQTDFPTLATSTPAAAAPGKSAWGSDAGPRIKSTVKSTPVITDYFTFTQAELPAKDGKQTSVGEIMKQAMTKYRVRIEASTNQSRQTTFYMKGETQKDLDKAKRHLLATLSPVVALILNAPASTIAAIIGPKGATLKKVREATGVKVDIPPKDGITNGHTNGTNGTNTPLPGDEEEEVMVPITITGPRPLALEAQGMLNEIIASRTAHLTQKVRDIPAHILPFVLTCRSHFIEEAQGSYVNLALNQPEREITVSGDREGVVRVVETIKATIEGFKTSITNLKISLPKRQHRLLAGKAVDEILAQSKCLVEVASPEDLGDEVTVWGSAVDLPTGLGAVMAKANSQFIHEFPLPGPLAVSKQILTYMTRIDYETTLANAHPDAMIFTPSPATIAQASVLNIDIAGEKSAVDAVIKQISEFIGKLIGATREVSIDWLIHRVIQGKNAKKLKQFYEAHNVQVFFPPESGEQSQVLLVYDPLSPSASPSPVEKVKHLDYVVDELLKMAKEFADVKSQTISVEKRWHEAVVGQGGTTLNAIIGEDTTLSIKFGGEVGDGSDEDVILVRGASLDVDRAIRDISKVVEDAKNDAIVSSYSIEFDIDREYVGRVVGAQGSGVNKLRDALGVKVDFSDEADEKEKEAGKKKKAAVHQKSKVKITGRKENVEEAKKRILSQVERIADETSEVLKIPNQYHAQLIGQNGRYAIRLEENYSVKITFPRSSGENGESKTREQLKPDEVLIKGGKKGVASAKSELLDALEFEKENNKVLTFDVPTRSVSRILGKGGANILEIKDVTGAQIDVDKTNDGIGSSTQITVRGTKDAINAAKIAILAIADQVGEETTASLIIERKFHRNIIGAGGQGLKDLINRCGGPSDTKLQAGLVRFPRQDESSDEVRLRGEPKLVNKVKEELEKIVATLRDRVVLAVEIPASQHRNLIGRGGQNLNDLQNRTGVQVQFPGSRSYNQFGDPENASEMADADPANIVKVSGSRKACEAAVEELKTHVKPAAPEGVTAIVSVPLKYHHAISQQGYFFRTLRNFGVSVEQSGKPQKPAVPVAPPQNGSTTARIDDTENAPSIEIHWQVAENYLDAEEGDSEWTLKGSDAAGLERAQSLIQEAIAQAAAMSCVGFLTLPDRSAFPRIVGSKGSNVARLRNETGADITVGRDNNTIIIIGSESAVDAAKEAILNQISSSGRPPRH</sequence>
<accession>A0A0D0ASC2</accession>
<dbReference type="FunCoup" id="A0A0D0ASC2">
    <property type="interactions" value="225"/>
</dbReference>
<evidence type="ECO:0000256" key="3">
    <source>
        <dbReference type="SAM" id="MobiDB-lite"/>
    </source>
</evidence>
<name>A0A0D0ASC2_9AGAM</name>
<feature type="domain" description="K Homology" evidence="4">
    <location>
        <begin position="803"/>
        <end position="874"/>
    </location>
</feature>
<dbReference type="GO" id="GO:0003723">
    <property type="term" value="F:RNA binding"/>
    <property type="evidence" value="ECO:0007669"/>
    <property type="project" value="UniProtKB-UniRule"/>
</dbReference>
<feature type="domain" description="K Homology" evidence="4">
    <location>
        <begin position="719"/>
        <end position="798"/>
    </location>
</feature>
<dbReference type="CDD" id="cd22450">
    <property type="entry name" value="KH-I_ScSCP160_rpt5"/>
    <property type="match status" value="1"/>
</dbReference>
<dbReference type="STRING" id="930992.A0A0D0ASC2"/>
<evidence type="ECO:0000313" key="5">
    <source>
        <dbReference type="EMBL" id="KIK44596.1"/>
    </source>
</evidence>
<dbReference type="Proteomes" id="UP000054485">
    <property type="component" value="Unassembled WGS sequence"/>
</dbReference>
<dbReference type="SUPFAM" id="SSF54791">
    <property type="entry name" value="Eukaryotic type KH-domain (KH-domain type I)"/>
    <property type="match status" value="7"/>
</dbReference>
<evidence type="ECO:0000256" key="1">
    <source>
        <dbReference type="ARBA" id="ARBA00022737"/>
    </source>
</evidence>
<dbReference type="InterPro" id="IPR036612">
    <property type="entry name" value="KH_dom_type_1_sf"/>
</dbReference>
<proteinExistence type="predicted"/>
<organism evidence="5 6">
    <name type="scientific">Suillus luteus UH-Slu-Lm8-n1</name>
    <dbReference type="NCBI Taxonomy" id="930992"/>
    <lineage>
        <taxon>Eukaryota</taxon>
        <taxon>Fungi</taxon>
        <taxon>Dikarya</taxon>
        <taxon>Basidiomycota</taxon>
        <taxon>Agaricomycotina</taxon>
        <taxon>Agaricomycetes</taxon>
        <taxon>Agaricomycetidae</taxon>
        <taxon>Boletales</taxon>
        <taxon>Suillineae</taxon>
        <taxon>Suillaceae</taxon>
        <taxon>Suillus</taxon>
    </lineage>
</organism>
<dbReference type="AlphaFoldDB" id="A0A0D0ASC2"/>
<feature type="region of interest" description="Disordered" evidence="3">
    <location>
        <begin position="1"/>
        <end position="72"/>
    </location>
</feature>
<dbReference type="Pfam" id="PF00013">
    <property type="entry name" value="KH_1"/>
    <property type="match status" value="7"/>
</dbReference>
<evidence type="ECO:0000313" key="6">
    <source>
        <dbReference type="Proteomes" id="UP000054485"/>
    </source>
</evidence>
<feature type="domain" description="K Homology" evidence="4">
    <location>
        <begin position="466"/>
        <end position="544"/>
    </location>
</feature>
<dbReference type="PANTHER" id="PTHR10288">
    <property type="entry name" value="KH DOMAIN CONTAINING RNA BINDING PROTEIN"/>
    <property type="match status" value="1"/>
</dbReference>
<dbReference type="InterPro" id="IPR004087">
    <property type="entry name" value="KH_dom"/>
</dbReference>
<dbReference type="HOGENOM" id="CLU_003293_1_1_1"/>
<feature type="region of interest" description="Disordered" evidence="3">
    <location>
        <begin position="674"/>
        <end position="693"/>
    </location>
</feature>
<feature type="region of interest" description="Disordered" evidence="3">
    <location>
        <begin position="190"/>
        <end position="216"/>
    </location>
</feature>
<dbReference type="InParanoid" id="A0A0D0ASC2"/>
<protein>
    <recommendedName>
        <fullName evidence="4">K Homology domain-containing protein</fullName>
    </recommendedName>
</protein>
<dbReference type="Gene3D" id="3.30.1370.10">
    <property type="entry name" value="K Homology domain, type 1"/>
    <property type="match status" value="8"/>
</dbReference>
<dbReference type="CDD" id="cd00105">
    <property type="entry name" value="KH-I"/>
    <property type="match status" value="2"/>
</dbReference>
<dbReference type="InterPro" id="IPR004088">
    <property type="entry name" value="KH_dom_type_1"/>
</dbReference>
<dbReference type="SMART" id="SM00322">
    <property type="entry name" value="KH"/>
    <property type="match status" value="9"/>
</dbReference>
<dbReference type="OrthoDB" id="10027144at2759"/>